<evidence type="ECO:0008006" key="21">
    <source>
        <dbReference type="Google" id="ProtNLM"/>
    </source>
</evidence>
<dbReference type="PANTHER" id="PTHR37984">
    <property type="entry name" value="PROTEIN CBG26694"/>
    <property type="match status" value="1"/>
</dbReference>
<keyword evidence="4" id="KW-0540">Nuclease</keyword>
<dbReference type="GO" id="GO:0003887">
    <property type="term" value="F:DNA-directed DNA polymerase activity"/>
    <property type="evidence" value="ECO:0007669"/>
    <property type="project" value="UniProtKB-KW"/>
</dbReference>
<feature type="domain" description="CCHC-type" evidence="17">
    <location>
        <begin position="295"/>
        <end position="310"/>
    </location>
</feature>
<keyword evidence="2" id="KW-0808">Transferase</keyword>
<gene>
    <name evidence="19" type="ORF">OSB04_030223</name>
</gene>
<organism evidence="19 20">
    <name type="scientific">Centaurea solstitialis</name>
    <name type="common">yellow star-thistle</name>
    <dbReference type="NCBI Taxonomy" id="347529"/>
    <lineage>
        <taxon>Eukaryota</taxon>
        <taxon>Viridiplantae</taxon>
        <taxon>Streptophyta</taxon>
        <taxon>Embryophyta</taxon>
        <taxon>Tracheophyta</taxon>
        <taxon>Spermatophyta</taxon>
        <taxon>Magnoliopsida</taxon>
        <taxon>eudicotyledons</taxon>
        <taxon>Gunneridae</taxon>
        <taxon>Pentapetalae</taxon>
        <taxon>asterids</taxon>
        <taxon>campanulids</taxon>
        <taxon>Asterales</taxon>
        <taxon>Asteraceae</taxon>
        <taxon>Carduoideae</taxon>
        <taxon>Cardueae</taxon>
        <taxon>Centaureinae</taxon>
        <taxon>Centaurea</taxon>
    </lineage>
</organism>
<evidence type="ECO:0000256" key="9">
    <source>
        <dbReference type="ARBA" id="ARBA00022842"/>
    </source>
</evidence>
<dbReference type="InterPro" id="IPR001878">
    <property type="entry name" value="Znf_CCHC"/>
</dbReference>
<dbReference type="InterPro" id="IPR036875">
    <property type="entry name" value="Znf_CCHC_sf"/>
</dbReference>
<evidence type="ECO:0000259" key="17">
    <source>
        <dbReference type="PROSITE" id="PS50158"/>
    </source>
</evidence>
<keyword evidence="7" id="KW-0255">Endonuclease</keyword>
<evidence type="ECO:0000256" key="7">
    <source>
        <dbReference type="ARBA" id="ARBA00022759"/>
    </source>
</evidence>
<evidence type="ECO:0000256" key="10">
    <source>
        <dbReference type="ARBA" id="ARBA00022908"/>
    </source>
</evidence>
<reference evidence="19" key="1">
    <citation type="submission" date="2023-03" db="EMBL/GenBank/DDBJ databases">
        <title>Chromosome-scale reference genome and RAD-based genetic map of yellow starthistle (Centaurea solstitialis) reveal putative structural variation and QTLs associated with invader traits.</title>
        <authorList>
            <person name="Reatini B."/>
            <person name="Cang F.A."/>
            <person name="Jiang Q."/>
            <person name="Mckibben M.T.W."/>
            <person name="Barker M.S."/>
            <person name="Rieseberg L.H."/>
            <person name="Dlugosch K.M."/>
        </authorList>
    </citation>
    <scope>NUCLEOTIDE SEQUENCE</scope>
    <source>
        <strain evidence="19">CAN-66</strain>
        <tissue evidence="19">Leaf</tissue>
    </source>
</reference>
<dbReference type="InterPro" id="IPR005162">
    <property type="entry name" value="Retrotrans_gag_dom"/>
</dbReference>
<dbReference type="GO" id="GO:0003964">
    <property type="term" value="F:RNA-directed DNA polymerase activity"/>
    <property type="evidence" value="ECO:0007669"/>
    <property type="project" value="UniProtKB-KW"/>
</dbReference>
<dbReference type="SUPFAM" id="SSF57756">
    <property type="entry name" value="Retrovirus zinc finger-like domains"/>
    <property type="match status" value="1"/>
</dbReference>
<keyword evidence="15" id="KW-0862">Zinc</keyword>
<proteinExistence type="predicted"/>
<dbReference type="Pfam" id="PF03732">
    <property type="entry name" value="Retrotrans_gag"/>
    <property type="match status" value="1"/>
</dbReference>
<dbReference type="PROSITE" id="PS00141">
    <property type="entry name" value="ASP_PROTEASE"/>
    <property type="match status" value="1"/>
</dbReference>
<dbReference type="Pfam" id="PF17921">
    <property type="entry name" value="Integrase_H2C2"/>
    <property type="match status" value="1"/>
</dbReference>
<keyword evidence="11" id="KW-0695">RNA-directed DNA polymerase</keyword>
<feature type="domain" description="CCHC-type" evidence="17">
    <location>
        <begin position="315"/>
        <end position="330"/>
    </location>
</feature>
<dbReference type="Gene3D" id="4.10.60.10">
    <property type="entry name" value="Zinc finger, CCHC-type"/>
    <property type="match status" value="1"/>
</dbReference>
<dbReference type="AlphaFoldDB" id="A0AA38SJT6"/>
<dbReference type="EMBL" id="JARYMX010000008">
    <property type="protein sequence ID" value="KAJ9537490.1"/>
    <property type="molecule type" value="Genomic_DNA"/>
</dbReference>
<keyword evidence="1" id="KW-0645">Protease</keyword>
<keyword evidence="6" id="KW-0064">Aspartyl protease</keyword>
<evidence type="ECO:0000256" key="3">
    <source>
        <dbReference type="ARBA" id="ARBA00022695"/>
    </source>
</evidence>
<dbReference type="SMART" id="SM00343">
    <property type="entry name" value="ZnF_C2HC"/>
    <property type="match status" value="2"/>
</dbReference>
<keyword evidence="14" id="KW-0233">DNA recombination</keyword>
<dbReference type="PROSITE" id="PS50994">
    <property type="entry name" value="INTEGRASE"/>
    <property type="match status" value="1"/>
</dbReference>
<evidence type="ECO:0000256" key="1">
    <source>
        <dbReference type="ARBA" id="ARBA00022670"/>
    </source>
</evidence>
<keyword evidence="10" id="KW-0229">DNA integration</keyword>
<evidence type="ECO:0000256" key="15">
    <source>
        <dbReference type="PROSITE-ProRule" id="PRU00047"/>
    </source>
</evidence>
<dbReference type="Pfam" id="PF00098">
    <property type="entry name" value="zf-CCHC"/>
    <property type="match status" value="2"/>
</dbReference>
<accession>A0AA38SJT6</accession>
<evidence type="ECO:0000256" key="8">
    <source>
        <dbReference type="ARBA" id="ARBA00022801"/>
    </source>
</evidence>
<evidence type="ECO:0000313" key="19">
    <source>
        <dbReference type="EMBL" id="KAJ9537490.1"/>
    </source>
</evidence>
<evidence type="ECO:0000256" key="2">
    <source>
        <dbReference type="ARBA" id="ARBA00022679"/>
    </source>
</evidence>
<keyword evidence="13" id="KW-0238">DNA-binding</keyword>
<evidence type="ECO:0000256" key="14">
    <source>
        <dbReference type="ARBA" id="ARBA00023172"/>
    </source>
</evidence>
<comment type="caution">
    <text evidence="19">The sequence shown here is derived from an EMBL/GenBank/DDBJ whole genome shotgun (WGS) entry which is preliminary data.</text>
</comment>
<dbReference type="InterPro" id="IPR001969">
    <property type="entry name" value="Aspartic_peptidase_AS"/>
</dbReference>
<dbReference type="GO" id="GO:0015074">
    <property type="term" value="P:DNA integration"/>
    <property type="evidence" value="ECO:0007669"/>
    <property type="project" value="UniProtKB-KW"/>
</dbReference>
<dbReference type="InterPro" id="IPR041588">
    <property type="entry name" value="Integrase_H2C2"/>
</dbReference>
<name>A0AA38SJT6_9ASTR</name>
<keyword evidence="9" id="KW-0460">Magnesium</keyword>
<dbReference type="InterPro" id="IPR001584">
    <property type="entry name" value="Integrase_cat-core"/>
</dbReference>
<feature type="region of interest" description="Disordered" evidence="16">
    <location>
        <begin position="247"/>
        <end position="276"/>
    </location>
</feature>
<dbReference type="InterPro" id="IPR012337">
    <property type="entry name" value="RNaseH-like_sf"/>
</dbReference>
<dbReference type="PROSITE" id="PS50158">
    <property type="entry name" value="ZF_CCHC"/>
    <property type="match status" value="2"/>
</dbReference>
<evidence type="ECO:0000256" key="11">
    <source>
        <dbReference type="ARBA" id="ARBA00022918"/>
    </source>
</evidence>
<keyword evidence="8" id="KW-0378">Hydrolase</keyword>
<dbReference type="SUPFAM" id="SSF53098">
    <property type="entry name" value="Ribonuclease H-like"/>
    <property type="match status" value="1"/>
</dbReference>
<dbReference type="GO" id="GO:0006508">
    <property type="term" value="P:proteolysis"/>
    <property type="evidence" value="ECO:0007669"/>
    <property type="project" value="UniProtKB-KW"/>
</dbReference>
<dbReference type="InterPro" id="IPR050951">
    <property type="entry name" value="Retrovirus_Pol_polyprotein"/>
</dbReference>
<dbReference type="GO" id="GO:0004519">
    <property type="term" value="F:endonuclease activity"/>
    <property type="evidence" value="ECO:0007669"/>
    <property type="project" value="UniProtKB-KW"/>
</dbReference>
<evidence type="ECO:0000256" key="12">
    <source>
        <dbReference type="ARBA" id="ARBA00022932"/>
    </source>
</evidence>
<dbReference type="CDD" id="cd00303">
    <property type="entry name" value="retropepsin_like"/>
    <property type="match status" value="1"/>
</dbReference>
<dbReference type="Proteomes" id="UP001172457">
    <property type="component" value="Chromosome 8"/>
</dbReference>
<evidence type="ECO:0000256" key="4">
    <source>
        <dbReference type="ARBA" id="ARBA00022722"/>
    </source>
</evidence>
<evidence type="ECO:0000256" key="6">
    <source>
        <dbReference type="ARBA" id="ARBA00022750"/>
    </source>
</evidence>
<dbReference type="Pfam" id="PF24626">
    <property type="entry name" value="SH3_Tf2-1"/>
    <property type="match status" value="1"/>
</dbReference>
<keyword evidence="5" id="KW-0479">Metal-binding</keyword>
<dbReference type="GO" id="GO:0008270">
    <property type="term" value="F:zinc ion binding"/>
    <property type="evidence" value="ECO:0007669"/>
    <property type="project" value="UniProtKB-KW"/>
</dbReference>
<dbReference type="GO" id="GO:0004190">
    <property type="term" value="F:aspartic-type endopeptidase activity"/>
    <property type="evidence" value="ECO:0007669"/>
    <property type="project" value="UniProtKB-KW"/>
</dbReference>
<evidence type="ECO:0000256" key="13">
    <source>
        <dbReference type="ARBA" id="ARBA00023125"/>
    </source>
</evidence>
<dbReference type="Gene3D" id="3.30.420.10">
    <property type="entry name" value="Ribonuclease H-like superfamily/Ribonuclease H"/>
    <property type="match status" value="1"/>
</dbReference>
<dbReference type="InterPro" id="IPR036397">
    <property type="entry name" value="RNaseH_sf"/>
</dbReference>
<evidence type="ECO:0000259" key="18">
    <source>
        <dbReference type="PROSITE" id="PS50994"/>
    </source>
</evidence>
<sequence length="824" mass="92854">MVLTRSQTDDEAGQSDHIAAQITETLQQMLPGLFNQMRDELIQTMDQRIDAALTARSLGTGSSSQSQPRGITFKDFMACQPPLFDGKKDPVACYRWYSAVEGAFRTCGCPDGSKVLFAVNLLRGAAKDWWDLTLKKYTEAQITALTWGDFRALSDEEFAPRIEKERIASEFLKLTQTTESVNEITAQFLEKLLFVPGYANDESLKMARYLGMLKPELKKAVATGRCKTLSDMQEVARSQELVLEELQQGKRKAEDQSGPAKKFKGARTDTRSGTPSCPKCGRYHRGECRPRELSCYKCGKTGHLSKDCKETARICFNCYQPGHIKPDCPQLKKTPALAPAPATLMITDGTTKGKGGATTRGRAFQMTAEEAQTAPDVITGIFPVNSKPALVLFDTGATWSYVSRRFCKDFQIELGNLDSPQAIDVAAEEVQVVEHVYRGCSIDIFGHQSHPHSHERSGRGLLTRYGRVWVPRAGTARQTLLEEAHKSRFSIHPGATKMYRDLRTGYWWPGMKRDVARYVESCLTCLKVKAEHQKPHGKMQPLEIPEWKWENLTMDLITKLPKTPRKFDAIWVIVDRLTKSAIFLPIRESSTAEQLAKIYVDEVVSRHGVPVSIISDRDVRFTSRFWERFHAELGTRLHFSTAYHPQTDGQSERTIQTLEDMLRACVLDFGGSWDTYLPLAEFSYNNSYHSSIGMPPFEMLYGRRCRTPICWGEVGQRVLGSTEVVQRTTEDIQRIRERLHTAQSRQKSYADRRRSDLEFQVGDRVLLKVSPWKGVIRFRKRGKLGPRYIGPFTVLARVGKVAYRLELPAVLVGVCMGGSGSGSV</sequence>
<keyword evidence="15" id="KW-0863">Zinc-finger</keyword>
<keyword evidence="12" id="KW-0239">DNA-directed DNA polymerase</keyword>
<dbReference type="Pfam" id="PF08284">
    <property type="entry name" value="RVP_2"/>
    <property type="match status" value="1"/>
</dbReference>
<protein>
    <recommendedName>
        <fullName evidence="21">Gag-pol polyprotein</fullName>
    </recommendedName>
</protein>
<dbReference type="PANTHER" id="PTHR37984:SF5">
    <property type="entry name" value="PROTEIN NYNRIN-LIKE"/>
    <property type="match status" value="1"/>
</dbReference>
<feature type="domain" description="Integrase catalytic" evidence="18">
    <location>
        <begin position="541"/>
        <end position="704"/>
    </location>
</feature>
<evidence type="ECO:0000313" key="20">
    <source>
        <dbReference type="Proteomes" id="UP001172457"/>
    </source>
</evidence>
<dbReference type="GO" id="GO:0006310">
    <property type="term" value="P:DNA recombination"/>
    <property type="evidence" value="ECO:0007669"/>
    <property type="project" value="UniProtKB-KW"/>
</dbReference>
<keyword evidence="3" id="KW-0548">Nucleotidyltransferase</keyword>
<evidence type="ECO:0000256" key="16">
    <source>
        <dbReference type="SAM" id="MobiDB-lite"/>
    </source>
</evidence>
<dbReference type="Gene3D" id="1.10.340.70">
    <property type="match status" value="1"/>
</dbReference>
<evidence type="ECO:0000256" key="5">
    <source>
        <dbReference type="ARBA" id="ARBA00022723"/>
    </source>
</evidence>
<keyword evidence="20" id="KW-1185">Reference proteome</keyword>
<dbReference type="GO" id="GO:0003677">
    <property type="term" value="F:DNA binding"/>
    <property type="evidence" value="ECO:0007669"/>
    <property type="project" value="UniProtKB-KW"/>
</dbReference>
<dbReference type="InterPro" id="IPR056924">
    <property type="entry name" value="SH3_Tf2-1"/>
</dbReference>